<feature type="non-terminal residue" evidence="1">
    <location>
        <position position="44"/>
    </location>
</feature>
<organism evidence="1">
    <name type="scientific">marine sediment metagenome</name>
    <dbReference type="NCBI Taxonomy" id="412755"/>
    <lineage>
        <taxon>unclassified sequences</taxon>
        <taxon>metagenomes</taxon>
        <taxon>ecological metagenomes</taxon>
    </lineage>
</organism>
<name>A0A0F9IFM0_9ZZZZ</name>
<evidence type="ECO:0000313" key="1">
    <source>
        <dbReference type="EMBL" id="KKL86212.1"/>
    </source>
</evidence>
<reference evidence="1" key="1">
    <citation type="journal article" date="2015" name="Nature">
        <title>Complex archaea that bridge the gap between prokaryotes and eukaryotes.</title>
        <authorList>
            <person name="Spang A."/>
            <person name="Saw J.H."/>
            <person name="Jorgensen S.L."/>
            <person name="Zaremba-Niedzwiedzka K."/>
            <person name="Martijn J."/>
            <person name="Lind A.E."/>
            <person name="van Eijk R."/>
            <person name="Schleper C."/>
            <person name="Guy L."/>
            <person name="Ettema T.J."/>
        </authorList>
    </citation>
    <scope>NUCLEOTIDE SEQUENCE</scope>
</reference>
<proteinExistence type="predicted"/>
<protein>
    <submittedName>
        <fullName evidence="1">Uncharacterized protein</fullName>
    </submittedName>
</protein>
<dbReference type="EMBL" id="LAZR01021178">
    <property type="protein sequence ID" value="KKL86212.1"/>
    <property type="molecule type" value="Genomic_DNA"/>
</dbReference>
<gene>
    <name evidence="1" type="ORF">LCGC14_1947000</name>
</gene>
<comment type="caution">
    <text evidence="1">The sequence shown here is derived from an EMBL/GenBank/DDBJ whole genome shotgun (WGS) entry which is preliminary data.</text>
</comment>
<dbReference type="AlphaFoldDB" id="A0A0F9IFM0"/>
<sequence>MASFVSIYFQFFHRKTAILGKLLLTNYQISDDNFDQELNYSLSN</sequence>
<accession>A0A0F9IFM0</accession>